<dbReference type="AlphaFoldDB" id="A0A9W7XLV4"/>
<evidence type="ECO:0000313" key="1">
    <source>
        <dbReference type="EMBL" id="KAJ1645014.1"/>
    </source>
</evidence>
<sequence>MEYSSFICKRSVIGSAIDSQNQVETNSINKNTGAHPAANNANLDAVRERHIVFDASNDNGNIDDRDANYFECGSN</sequence>
<dbReference type="Proteomes" id="UP001145021">
    <property type="component" value="Unassembled WGS sequence"/>
</dbReference>
<accession>A0A9W7XLV4</accession>
<gene>
    <name evidence="1" type="ORF">LPJ64_003346</name>
</gene>
<dbReference type="EMBL" id="JANBOH010000128">
    <property type="protein sequence ID" value="KAJ1645014.1"/>
    <property type="molecule type" value="Genomic_DNA"/>
</dbReference>
<protein>
    <submittedName>
        <fullName evidence="1">Uncharacterized protein</fullName>
    </submittedName>
</protein>
<proteinExistence type="predicted"/>
<comment type="caution">
    <text evidence="1">The sequence shown here is derived from an EMBL/GenBank/DDBJ whole genome shotgun (WGS) entry which is preliminary data.</text>
</comment>
<organism evidence="1 2">
    <name type="scientific">Coemansia asiatica</name>
    <dbReference type="NCBI Taxonomy" id="1052880"/>
    <lineage>
        <taxon>Eukaryota</taxon>
        <taxon>Fungi</taxon>
        <taxon>Fungi incertae sedis</taxon>
        <taxon>Zoopagomycota</taxon>
        <taxon>Kickxellomycotina</taxon>
        <taxon>Kickxellomycetes</taxon>
        <taxon>Kickxellales</taxon>
        <taxon>Kickxellaceae</taxon>
        <taxon>Coemansia</taxon>
    </lineage>
</organism>
<reference evidence="1" key="1">
    <citation type="submission" date="2022-07" db="EMBL/GenBank/DDBJ databases">
        <title>Phylogenomic reconstructions and comparative analyses of Kickxellomycotina fungi.</title>
        <authorList>
            <person name="Reynolds N.K."/>
            <person name="Stajich J.E."/>
            <person name="Barry K."/>
            <person name="Grigoriev I.V."/>
            <person name="Crous P."/>
            <person name="Smith M.E."/>
        </authorList>
    </citation>
    <scope>NUCLEOTIDE SEQUENCE</scope>
    <source>
        <strain evidence="1">NBRC 105413</strain>
    </source>
</reference>
<evidence type="ECO:0000313" key="2">
    <source>
        <dbReference type="Proteomes" id="UP001145021"/>
    </source>
</evidence>
<name>A0A9W7XLV4_9FUNG</name>
<keyword evidence="2" id="KW-1185">Reference proteome</keyword>